<feature type="domain" description="XdhC- CoxI" evidence="2">
    <location>
        <begin position="16"/>
        <end position="71"/>
    </location>
</feature>
<reference evidence="5" key="1">
    <citation type="journal article" date="2019" name="Int. J. Syst. Evol. Microbiol.">
        <title>The Global Catalogue of Microorganisms (GCM) 10K type strain sequencing project: providing services to taxonomists for standard genome sequencing and annotation.</title>
        <authorList>
            <consortium name="The Broad Institute Genomics Platform"/>
            <consortium name="The Broad Institute Genome Sequencing Center for Infectious Disease"/>
            <person name="Wu L."/>
            <person name="Ma J."/>
        </authorList>
    </citation>
    <scope>NUCLEOTIDE SEQUENCE [LARGE SCALE GENOMIC DNA]</scope>
    <source>
        <strain evidence="5">JCM 19134</strain>
    </source>
</reference>
<dbReference type="InterPro" id="IPR003777">
    <property type="entry name" value="XdhC_CoxI"/>
</dbReference>
<evidence type="ECO:0000259" key="2">
    <source>
        <dbReference type="Pfam" id="PF02625"/>
    </source>
</evidence>
<sequence>MNKPWYMAVANCHEIGEAYVLVTVLGTSGSTPREPGAKMVVTAEHCYDTIGGGQLEYLVTQAARQRLQDGEVGVDMRPFPLAAEAKQCCGGHVSVMLEAFAPADWRLAVFGAGHVAQQLIPILARMPAKILWLDNRFDFALDRSLIPEGSNVELGYFEDPVDTILELPAATEVIILTHDHALDFELCKVALERPDIPFVGCIGSNTKAKRFEQRLLKTGLNESDLQRWVCPIGLPEVPGKLPIEVAVSISAQLVARRQLHSQHRHDRRGLAWRELKDALASEPENSSRKTQLDNDQEVR</sequence>
<dbReference type="Pfam" id="PF02625">
    <property type="entry name" value="XdhC_CoxI"/>
    <property type="match status" value="1"/>
</dbReference>
<dbReference type="Pfam" id="PF13478">
    <property type="entry name" value="XdhC_C"/>
    <property type="match status" value="1"/>
</dbReference>
<comment type="caution">
    <text evidence="4">The sequence shown here is derived from an EMBL/GenBank/DDBJ whole genome shotgun (WGS) entry which is preliminary data.</text>
</comment>
<dbReference type="InterPro" id="IPR052698">
    <property type="entry name" value="MoCofactor_Util/Proc"/>
</dbReference>
<evidence type="ECO:0000259" key="3">
    <source>
        <dbReference type="Pfam" id="PF13478"/>
    </source>
</evidence>
<proteinExistence type="predicted"/>
<dbReference type="InterPro" id="IPR027051">
    <property type="entry name" value="XdhC_Rossmann_dom"/>
</dbReference>
<dbReference type="Gene3D" id="3.40.50.720">
    <property type="entry name" value="NAD(P)-binding Rossmann-like Domain"/>
    <property type="match status" value="1"/>
</dbReference>
<dbReference type="NCBIfam" id="TIGR02964">
    <property type="entry name" value="xanthine_xdhC"/>
    <property type="match status" value="1"/>
</dbReference>
<dbReference type="PANTHER" id="PTHR30388">
    <property type="entry name" value="ALDEHYDE OXIDOREDUCTASE MOLYBDENUM COFACTOR ASSEMBLY PROTEIN"/>
    <property type="match status" value="1"/>
</dbReference>
<feature type="domain" description="XdhC Rossmann" evidence="3">
    <location>
        <begin position="107"/>
        <end position="253"/>
    </location>
</feature>
<feature type="region of interest" description="Disordered" evidence="1">
    <location>
        <begin position="278"/>
        <end position="299"/>
    </location>
</feature>
<evidence type="ECO:0000256" key="1">
    <source>
        <dbReference type="SAM" id="MobiDB-lite"/>
    </source>
</evidence>
<gene>
    <name evidence="4" type="primary">xdhC</name>
    <name evidence="4" type="ORF">GCM10025791_10460</name>
</gene>
<dbReference type="AlphaFoldDB" id="A0AAV3TZK8"/>
<dbReference type="InterPro" id="IPR014308">
    <property type="entry name" value="Xanthine_DH_XdhC"/>
</dbReference>
<organism evidence="4 5">
    <name type="scientific">Halioxenophilus aromaticivorans</name>
    <dbReference type="NCBI Taxonomy" id="1306992"/>
    <lineage>
        <taxon>Bacteria</taxon>
        <taxon>Pseudomonadati</taxon>
        <taxon>Pseudomonadota</taxon>
        <taxon>Gammaproteobacteria</taxon>
        <taxon>Alteromonadales</taxon>
        <taxon>Alteromonadaceae</taxon>
        <taxon>Halioxenophilus</taxon>
    </lineage>
</organism>
<dbReference type="EMBL" id="BAABLX010000007">
    <property type="protein sequence ID" value="GAA4935130.1"/>
    <property type="molecule type" value="Genomic_DNA"/>
</dbReference>
<dbReference type="Proteomes" id="UP001409585">
    <property type="component" value="Unassembled WGS sequence"/>
</dbReference>
<protein>
    <submittedName>
        <fullName evidence="4">Xanthine dehydrogenase accessory protein XdhC</fullName>
    </submittedName>
</protein>
<accession>A0AAV3TZK8</accession>
<dbReference type="RefSeq" id="WP_345418136.1">
    <property type="nucleotide sequence ID" value="NZ_AP031496.1"/>
</dbReference>
<evidence type="ECO:0000313" key="5">
    <source>
        <dbReference type="Proteomes" id="UP001409585"/>
    </source>
</evidence>
<dbReference type="PANTHER" id="PTHR30388:SF6">
    <property type="entry name" value="XANTHINE DEHYDROGENASE SUBUNIT A-RELATED"/>
    <property type="match status" value="1"/>
</dbReference>
<evidence type="ECO:0000313" key="4">
    <source>
        <dbReference type="EMBL" id="GAA4935130.1"/>
    </source>
</evidence>
<name>A0AAV3TZK8_9ALTE</name>
<keyword evidence="5" id="KW-1185">Reference proteome</keyword>